<dbReference type="GO" id="GO:0003723">
    <property type="term" value="F:RNA binding"/>
    <property type="evidence" value="ECO:0007669"/>
    <property type="project" value="UniProtKB-KW"/>
</dbReference>
<dbReference type="PANTHER" id="PTHR47959">
    <property type="entry name" value="ATP-DEPENDENT RNA HELICASE RHLE-RELATED"/>
    <property type="match status" value="1"/>
</dbReference>
<dbReference type="OrthoDB" id="10261904at2759"/>
<dbReference type="Pfam" id="PF00270">
    <property type="entry name" value="DEAD"/>
    <property type="match status" value="1"/>
</dbReference>
<evidence type="ECO:0000313" key="24">
    <source>
        <dbReference type="Proteomes" id="UP000002036"/>
    </source>
</evidence>
<feature type="domain" description="Helicase C-terminal" evidence="21">
    <location>
        <begin position="339"/>
        <end position="485"/>
    </location>
</feature>
<dbReference type="InterPro" id="IPR014014">
    <property type="entry name" value="RNA_helicase_DEAD_Q_motif"/>
</dbReference>
<dbReference type="FunCoup" id="C5DKS4">
    <property type="interactions" value="1224"/>
</dbReference>
<dbReference type="FunFam" id="3.40.50.300:FF:000626">
    <property type="entry name" value="probable ATP-dependent RNA helicase DDX47"/>
    <property type="match status" value="1"/>
</dbReference>
<name>C5DKS4_LACTC</name>
<evidence type="ECO:0000256" key="2">
    <source>
        <dbReference type="ARBA" id="ARBA00012552"/>
    </source>
</evidence>
<dbReference type="KEGG" id="lth:KLTH0F07106g"/>
<evidence type="ECO:0000256" key="3">
    <source>
        <dbReference type="ARBA" id="ARBA00022517"/>
    </source>
</evidence>
<dbReference type="PROSITE" id="PS51192">
    <property type="entry name" value="HELICASE_ATP_BIND_1"/>
    <property type="match status" value="1"/>
</dbReference>
<evidence type="ECO:0000256" key="14">
    <source>
        <dbReference type="ARBA" id="ARBA00024394"/>
    </source>
</evidence>
<dbReference type="Gene3D" id="3.40.50.300">
    <property type="entry name" value="P-loop containing nucleotide triphosphate hydrolases"/>
    <property type="match status" value="2"/>
</dbReference>
<evidence type="ECO:0000256" key="17">
    <source>
        <dbReference type="PROSITE-ProRule" id="PRU00552"/>
    </source>
</evidence>
<dbReference type="OMA" id="GIGIKCC"/>
<dbReference type="eggNOG" id="KOG0330">
    <property type="taxonomic scope" value="Eukaryota"/>
</dbReference>
<evidence type="ECO:0000256" key="8">
    <source>
        <dbReference type="ARBA" id="ARBA00022840"/>
    </source>
</evidence>
<sequence length="525" mass="58543">MGERREKFRRVKSMRCDELSLSAIEQRRSQQEAKMAGKVTKTEHKSSKQESSKGELKSLAEKIKKRALEKNQEASEKAPEGSEAEEEAEGVPNDSEQETEAAHFESFSELNLVPELIEACENLKYSKPTPIQAEAIPPALEGKDIIGLAQTGSGKTAAFAIPILNQLWHDQQPYYACVLAPTRELAQQIKETFDSLGGAMGVRTTCIVGGMNMIDQARDLMRKPHIIIATPGRLMDHLENTKGFSMRKLKFLVMDEADRLLDMEFGPVLDRILKIIPTQGRTTYLFSATMTSKIDKLQRASLTNPVKCAVSTKYQTVDTLIQTLMVVPGGLKNTFLIYLLNEFLGKTAIVFTRTKANAERIATLCNLLEFSATALHGDLNQNQRTGALDLFKAGRRSILVATDVAARGLDIPSVDIVINYDIPVDSKSYIHRVGRTARAGRSGKSISLVSQYDLELILRIEDVLGRKLPKENVDKGVILSLRDTVDKANGEVVMELNRRNKEKVARGKGRRSRMHSRENMDKEEQ</sequence>
<comment type="similarity">
    <text evidence="12">Belongs to the DEAD box helicase family. DDX47/RRP3 subfamily.</text>
</comment>
<keyword evidence="10" id="KW-0539">Nucleus</keyword>
<keyword evidence="6 18" id="KW-0378">Hydrolase</keyword>
<comment type="function">
    <text evidence="11">ATP-dependent rRNA helicase required for pre-ribosomal RNA processing. Involved in the maturation of the 35S-pre-rRNA and to its cleavage to mature 18S rRNA.</text>
</comment>
<dbReference type="EC" id="3.6.4.13" evidence="2"/>
<dbReference type="PANTHER" id="PTHR47959:SF24">
    <property type="entry name" value="ATP-DEPENDENT RNA HELICASE"/>
    <property type="match status" value="1"/>
</dbReference>
<feature type="compositionally biased region" description="Basic and acidic residues" evidence="19">
    <location>
        <begin position="40"/>
        <end position="80"/>
    </location>
</feature>
<keyword evidence="9" id="KW-0694">RNA-binding</keyword>
<dbReference type="PROSITE" id="PS51195">
    <property type="entry name" value="Q_MOTIF"/>
    <property type="match status" value="1"/>
</dbReference>
<evidence type="ECO:0000259" key="22">
    <source>
        <dbReference type="PROSITE" id="PS51195"/>
    </source>
</evidence>
<evidence type="ECO:0000313" key="23">
    <source>
        <dbReference type="EMBL" id="CAR24075.1"/>
    </source>
</evidence>
<dbReference type="InParanoid" id="C5DKS4"/>
<evidence type="ECO:0000259" key="21">
    <source>
        <dbReference type="PROSITE" id="PS51194"/>
    </source>
</evidence>
<dbReference type="STRING" id="559295.C5DKS4"/>
<organism evidence="23 24">
    <name type="scientific">Lachancea thermotolerans (strain ATCC 56472 / CBS 6340 / NRRL Y-8284)</name>
    <name type="common">Yeast</name>
    <name type="synonym">Kluyveromyces thermotolerans</name>
    <dbReference type="NCBI Taxonomy" id="559295"/>
    <lineage>
        <taxon>Eukaryota</taxon>
        <taxon>Fungi</taxon>
        <taxon>Dikarya</taxon>
        <taxon>Ascomycota</taxon>
        <taxon>Saccharomycotina</taxon>
        <taxon>Saccharomycetes</taxon>
        <taxon>Saccharomycetales</taxon>
        <taxon>Saccharomycetaceae</taxon>
        <taxon>Lachancea</taxon>
    </lineage>
</organism>
<dbReference type="SMART" id="SM00487">
    <property type="entry name" value="DEXDc"/>
    <property type="match status" value="1"/>
</dbReference>
<evidence type="ECO:0000256" key="5">
    <source>
        <dbReference type="ARBA" id="ARBA00022741"/>
    </source>
</evidence>
<keyword evidence="3" id="KW-0690">Ribosome biogenesis</keyword>
<dbReference type="InterPro" id="IPR027417">
    <property type="entry name" value="P-loop_NTPase"/>
</dbReference>
<dbReference type="PROSITE" id="PS51194">
    <property type="entry name" value="HELICASE_CTER"/>
    <property type="match status" value="1"/>
</dbReference>
<dbReference type="Pfam" id="PF00271">
    <property type="entry name" value="Helicase_C"/>
    <property type="match status" value="1"/>
</dbReference>
<dbReference type="InterPro" id="IPR001650">
    <property type="entry name" value="Helicase_C-like"/>
</dbReference>
<evidence type="ECO:0000256" key="15">
    <source>
        <dbReference type="ARBA" id="ARBA00024398"/>
    </source>
</evidence>
<dbReference type="GO" id="GO:0005634">
    <property type="term" value="C:nucleus"/>
    <property type="evidence" value="ECO:0007669"/>
    <property type="project" value="UniProtKB-SubCell"/>
</dbReference>
<dbReference type="CDD" id="cd17954">
    <property type="entry name" value="DEADc_DDX47"/>
    <property type="match status" value="1"/>
</dbReference>
<dbReference type="PROSITE" id="PS00039">
    <property type="entry name" value="DEAD_ATP_HELICASE"/>
    <property type="match status" value="1"/>
</dbReference>
<dbReference type="GeneID" id="8292715"/>
<evidence type="ECO:0000256" key="11">
    <source>
        <dbReference type="ARBA" id="ARBA00024301"/>
    </source>
</evidence>
<keyword evidence="4" id="KW-0698">rRNA processing</keyword>
<dbReference type="InterPro" id="IPR014001">
    <property type="entry name" value="Helicase_ATP-bd"/>
</dbReference>
<dbReference type="InterPro" id="IPR050079">
    <property type="entry name" value="DEAD_box_RNA_helicase"/>
</dbReference>
<dbReference type="GO" id="GO:0016787">
    <property type="term" value="F:hydrolase activity"/>
    <property type="evidence" value="ECO:0007669"/>
    <property type="project" value="UniProtKB-KW"/>
</dbReference>
<feature type="short sequence motif" description="Q motif" evidence="17">
    <location>
        <begin position="105"/>
        <end position="133"/>
    </location>
</feature>
<comment type="catalytic activity">
    <reaction evidence="16">
        <text>ATP + H2O = ADP + phosphate + H(+)</text>
        <dbReference type="Rhea" id="RHEA:13065"/>
        <dbReference type="ChEBI" id="CHEBI:15377"/>
        <dbReference type="ChEBI" id="CHEBI:15378"/>
        <dbReference type="ChEBI" id="CHEBI:30616"/>
        <dbReference type="ChEBI" id="CHEBI:43474"/>
        <dbReference type="ChEBI" id="CHEBI:456216"/>
        <dbReference type="EC" id="3.6.4.13"/>
    </reaction>
</comment>
<keyword evidence="8 18" id="KW-0067">ATP-binding</keyword>
<feature type="domain" description="Helicase ATP-binding" evidence="20">
    <location>
        <begin position="136"/>
        <end position="308"/>
    </location>
</feature>
<evidence type="ECO:0000256" key="13">
    <source>
        <dbReference type="ARBA" id="ARBA00024374"/>
    </source>
</evidence>
<evidence type="ECO:0000256" key="7">
    <source>
        <dbReference type="ARBA" id="ARBA00022806"/>
    </source>
</evidence>
<evidence type="ECO:0000256" key="18">
    <source>
        <dbReference type="RuleBase" id="RU000492"/>
    </source>
</evidence>
<dbReference type="EMBL" id="CU928170">
    <property type="protein sequence ID" value="CAR24075.1"/>
    <property type="molecule type" value="Genomic_DNA"/>
</dbReference>
<feature type="region of interest" description="Disordered" evidence="19">
    <location>
        <begin position="22"/>
        <end position="101"/>
    </location>
</feature>
<dbReference type="AlphaFoldDB" id="C5DKS4"/>
<dbReference type="Proteomes" id="UP000002036">
    <property type="component" value="Chromosome F"/>
</dbReference>
<evidence type="ECO:0000256" key="9">
    <source>
        <dbReference type="ARBA" id="ARBA00022884"/>
    </source>
</evidence>
<evidence type="ECO:0000256" key="4">
    <source>
        <dbReference type="ARBA" id="ARBA00022552"/>
    </source>
</evidence>
<evidence type="ECO:0000256" key="6">
    <source>
        <dbReference type="ARBA" id="ARBA00022801"/>
    </source>
</evidence>
<dbReference type="HOGENOM" id="CLU_003041_1_1_1"/>
<dbReference type="InterPro" id="IPR000629">
    <property type="entry name" value="RNA-helicase_DEAD-box_CS"/>
</dbReference>
<dbReference type="InterPro" id="IPR044765">
    <property type="entry name" value="DDX47/Rrp3_DEADc"/>
</dbReference>
<evidence type="ECO:0000259" key="20">
    <source>
        <dbReference type="PROSITE" id="PS51192"/>
    </source>
</evidence>
<accession>C5DKS4</accession>
<dbReference type="GO" id="GO:0006364">
    <property type="term" value="P:rRNA processing"/>
    <property type="evidence" value="ECO:0007669"/>
    <property type="project" value="UniProtKB-KW"/>
</dbReference>
<feature type="domain" description="DEAD-box RNA helicase Q" evidence="22">
    <location>
        <begin position="105"/>
        <end position="133"/>
    </location>
</feature>
<dbReference type="GO" id="GO:0003724">
    <property type="term" value="F:RNA helicase activity"/>
    <property type="evidence" value="ECO:0007669"/>
    <property type="project" value="UniProtKB-EC"/>
</dbReference>
<proteinExistence type="inferred from homology"/>
<dbReference type="SUPFAM" id="SSF52540">
    <property type="entry name" value="P-loop containing nucleoside triphosphate hydrolases"/>
    <property type="match status" value="1"/>
</dbReference>
<dbReference type="SMART" id="SM00490">
    <property type="entry name" value="HELICc"/>
    <property type="match status" value="1"/>
</dbReference>
<dbReference type="CDD" id="cd18787">
    <property type="entry name" value="SF2_C_DEAD"/>
    <property type="match status" value="1"/>
</dbReference>
<reference evidence="23 24" key="1">
    <citation type="journal article" date="2009" name="Genome Res.">
        <title>Comparative genomics of protoploid Saccharomycetaceae.</title>
        <authorList>
            <consortium name="The Genolevures Consortium"/>
            <person name="Souciet J.-L."/>
            <person name="Dujon B."/>
            <person name="Gaillardin C."/>
            <person name="Johnston M."/>
            <person name="Baret P.V."/>
            <person name="Cliften P."/>
            <person name="Sherman D.J."/>
            <person name="Weissenbach J."/>
            <person name="Westhof E."/>
            <person name="Wincker P."/>
            <person name="Jubin C."/>
            <person name="Poulain J."/>
            <person name="Barbe V."/>
            <person name="Segurens B."/>
            <person name="Artiguenave F."/>
            <person name="Anthouard V."/>
            <person name="Vacherie B."/>
            <person name="Val M.-E."/>
            <person name="Fulton R.S."/>
            <person name="Minx P."/>
            <person name="Wilson R."/>
            <person name="Durrens P."/>
            <person name="Jean G."/>
            <person name="Marck C."/>
            <person name="Martin T."/>
            <person name="Nikolski M."/>
            <person name="Rolland T."/>
            <person name="Seret M.-L."/>
            <person name="Casaregola S."/>
            <person name="Despons L."/>
            <person name="Fairhead C."/>
            <person name="Fischer G."/>
            <person name="Lafontaine I."/>
            <person name="Leh V."/>
            <person name="Lemaire M."/>
            <person name="de Montigny J."/>
            <person name="Neuveglise C."/>
            <person name="Thierry A."/>
            <person name="Blanc-Lenfle I."/>
            <person name="Bleykasten C."/>
            <person name="Diffels J."/>
            <person name="Fritsch E."/>
            <person name="Frangeul L."/>
            <person name="Goeffon A."/>
            <person name="Jauniaux N."/>
            <person name="Kachouri-Lafond R."/>
            <person name="Payen C."/>
            <person name="Potier S."/>
            <person name="Pribylova L."/>
            <person name="Ozanne C."/>
            <person name="Richard G.-F."/>
            <person name="Sacerdot C."/>
            <person name="Straub M.-L."/>
            <person name="Talla E."/>
        </authorList>
    </citation>
    <scope>NUCLEOTIDE SEQUENCE [LARGE SCALE GENOMIC DNA]</scope>
    <source>
        <strain evidence="24">ATCC 56472 / CBS 6340 / NRRL Y-8284</strain>
    </source>
</reference>
<dbReference type="GO" id="GO:0005829">
    <property type="term" value="C:cytosol"/>
    <property type="evidence" value="ECO:0007669"/>
    <property type="project" value="TreeGrafter"/>
</dbReference>
<keyword evidence="5 18" id="KW-0547">Nucleotide-binding</keyword>
<comment type="subunit">
    <text evidence="13">Interacts with the SSU processome.</text>
</comment>
<evidence type="ECO:0000256" key="10">
    <source>
        <dbReference type="ARBA" id="ARBA00023242"/>
    </source>
</evidence>
<feature type="region of interest" description="Disordered" evidence="19">
    <location>
        <begin position="501"/>
        <end position="525"/>
    </location>
</feature>
<keyword evidence="7 18" id="KW-0347">Helicase</keyword>
<gene>
    <name evidence="23" type="ordered locus">KLTH0F07106g</name>
</gene>
<evidence type="ECO:0000256" key="16">
    <source>
        <dbReference type="ARBA" id="ARBA00047984"/>
    </source>
</evidence>
<evidence type="ECO:0000256" key="19">
    <source>
        <dbReference type="SAM" id="MobiDB-lite"/>
    </source>
</evidence>
<evidence type="ECO:0000256" key="12">
    <source>
        <dbReference type="ARBA" id="ARBA00024350"/>
    </source>
</evidence>
<evidence type="ECO:0000256" key="1">
    <source>
        <dbReference type="ARBA" id="ARBA00004123"/>
    </source>
</evidence>
<feature type="compositionally biased region" description="Basic and acidic residues" evidence="19">
    <location>
        <begin position="515"/>
        <end position="525"/>
    </location>
</feature>
<feature type="compositionally biased region" description="Acidic residues" evidence="19">
    <location>
        <begin position="82"/>
        <end position="99"/>
    </location>
</feature>
<keyword evidence="24" id="KW-1185">Reference proteome</keyword>
<protein>
    <recommendedName>
        <fullName evidence="15">ATP-dependent rRNA helicase RRP3</fullName>
        <ecNumber evidence="2">3.6.4.13</ecNumber>
    </recommendedName>
    <alternativeName>
        <fullName evidence="14">ATP-dependent rRNA helicase rrp3</fullName>
    </alternativeName>
</protein>
<dbReference type="InterPro" id="IPR011545">
    <property type="entry name" value="DEAD/DEAH_box_helicase_dom"/>
</dbReference>
<comment type="subcellular location">
    <subcellularLocation>
        <location evidence="1">Nucleus</location>
    </subcellularLocation>
</comment>
<dbReference type="GO" id="GO:0005524">
    <property type="term" value="F:ATP binding"/>
    <property type="evidence" value="ECO:0007669"/>
    <property type="project" value="UniProtKB-KW"/>
</dbReference>
<dbReference type="RefSeq" id="XP_002554512.1">
    <property type="nucleotide sequence ID" value="XM_002554466.1"/>
</dbReference>